<gene>
    <name evidence="4" type="ORF">E2R48_05010</name>
    <name evidence="3" type="ORF">JFL49_09535</name>
</gene>
<dbReference type="Gene3D" id="1.20.1250.20">
    <property type="entry name" value="MFS general substrate transporter like domains"/>
    <property type="match status" value="2"/>
</dbReference>
<feature type="transmembrane region" description="Helical" evidence="2">
    <location>
        <begin position="427"/>
        <end position="447"/>
    </location>
</feature>
<dbReference type="Pfam" id="PF13347">
    <property type="entry name" value="MFS_2"/>
    <property type="match status" value="1"/>
</dbReference>
<dbReference type="GeneID" id="31486690"/>
<keyword evidence="2" id="KW-1133">Transmembrane helix</keyword>
<feature type="transmembrane region" description="Helical" evidence="2">
    <location>
        <begin position="398"/>
        <end position="415"/>
    </location>
</feature>
<dbReference type="SUPFAM" id="SSF103473">
    <property type="entry name" value="MFS general substrate transporter"/>
    <property type="match status" value="1"/>
</dbReference>
<accession>A0A9Q6KAY4</accession>
<dbReference type="PANTHER" id="PTHR11328:SF24">
    <property type="entry name" value="MAJOR FACILITATOR SUPERFAMILY (MFS) PROFILE DOMAIN-CONTAINING PROTEIN"/>
    <property type="match status" value="1"/>
</dbReference>
<evidence type="ECO:0000313" key="3">
    <source>
        <dbReference type="EMBL" id="QQF82258.1"/>
    </source>
</evidence>
<feature type="transmembrane region" description="Helical" evidence="2">
    <location>
        <begin position="318"/>
        <end position="336"/>
    </location>
</feature>
<dbReference type="GO" id="GO:0008643">
    <property type="term" value="P:carbohydrate transport"/>
    <property type="evidence" value="ECO:0007669"/>
    <property type="project" value="InterPro"/>
</dbReference>
<keyword evidence="6" id="KW-1185">Reference proteome</keyword>
<dbReference type="Proteomes" id="UP000297565">
    <property type="component" value="Unassembled WGS sequence"/>
</dbReference>
<protein>
    <submittedName>
        <fullName evidence="3">MFS transporter</fullName>
    </submittedName>
</protein>
<dbReference type="OrthoDB" id="181905at2"/>
<dbReference type="EMBL" id="CP066558">
    <property type="protein sequence ID" value="QQF82258.1"/>
    <property type="molecule type" value="Genomic_DNA"/>
</dbReference>
<dbReference type="AlphaFoldDB" id="A0A9Q6KAY4"/>
<dbReference type="InterPro" id="IPR001927">
    <property type="entry name" value="Na/Gal_symport"/>
</dbReference>
<evidence type="ECO:0000313" key="4">
    <source>
        <dbReference type="EMBL" id="TEW29994.1"/>
    </source>
</evidence>
<feature type="transmembrane region" description="Helical" evidence="2">
    <location>
        <begin position="251"/>
        <end position="274"/>
    </location>
</feature>
<feature type="transmembrane region" description="Helical" evidence="2">
    <location>
        <begin position="114"/>
        <end position="134"/>
    </location>
</feature>
<dbReference type="EMBL" id="SNRV01000009">
    <property type="protein sequence ID" value="TEW29994.1"/>
    <property type="molecule type" value="Genomic_DNA"/>
</dbReference>
<evidence type="ECO:0000256" key="2">
    <source>
        <dbReference type="SAM" id="Phobius"/>
    </source>
</evidence>
<keyword evidence="2" id="KW-0812">Transmembrane</keyword>
<dbReference type="RefSeq" id="WP_012341257.1">
    <property type="nucleotide sequence ID" value="NZ_CP018802.1"/>
</dbReference>
<feature type="transmembrane region" description="Helical" evidence="2">
    <location>
        <begin position="85"/>
        <end position="102"/>
    </location>
</feature>
<dbReference type="GO" id="GO:0015293">
    <property type="term" value="F:symporter activity"/>
    <property type="evidence" value="ECO:0007669"/>
    <property type="project" value="InterPro"/>
</dbReference>
<reference evidence="4 5" key="1">
    <citation type="submission" date="2019-03" db="EMBL/GenBank/DDBJ databases">
        <title>Horizontal Gene Transfer Machinery in Histophilus somni.</title>
        <authorList>
            <person name="Mostafa Nazari M."/>
            <person name="Liljebjelke K."/>
        </authorList>
    </citation>
    <scope>NUCLEOTIDE SEQUENCE [LARGE SCALE GENOMIC DNA]</scope>
    <source>
        <strain evidence="4 5">UOC-EPH-KLM-04</strain>
    </source>
</reference>
<dbReference type="InterPro" id="IPR036259">
    <property type="entry name" value="MFS_trans_sf"/>
</dbReference>
<proteinExistence type="inferred from homology"/>
<organism evidence="3 6">
    <name type="scientific">Histophilus somni</name>
    <name type="common">Haemophilus somnus</name>
    <dbReference type="NCBI Taxonomy" id="731"/>
    <lineage>
        <taxon>Bacteria</taxon>
        <taxon>Pseudomonadati</taxon>
        <taxon>Pseudomonadota</taxon>
        <taxon>Gammaproteobacteria</taxon>
        <taxon>Pasteurellales</taxon>
        <taxon>Pasteurellaceae</taxon>
        <taxon>Histophilus</taxon>
    </lineage>
</organism>
<dbReference type="GO" id="GO:0006814">
    <property type="term" value="P:sodium ion transport"/>
    <property type="evidence" value="ECO:0007669"/>
    <property type="project" value="InterPro"/>
</dbReference>
<evidence type="ECO:0000256" key="1">
    <source>
        <dbReference type="ARBA" id="ARBA00009617"/>
    </source>
</evidence>
<dbReference type="GO" id="GO:0005886">
    <property type="term" value="C:plasma membrane"/>
    <property type="evidence" value="ECO:0007669"/>
    <property type="project" value="TreeGrafter"/>
</dbReference>
<feature type="transmembrane region" description="Helical" evidence="2">
    <location>
        <begin position="286"/>
        <end position="306"/>
    </location>
</feature>
<feature type="transmembrane region" description="Helical" evidence="2">
    <location>
        <begin position="190"/>
        <end position="209"/>
    </location>
</feature>
<evidence type="ECO:0000313" key="6">
    <source>
        <dbReference type="Proteomes" id="UP000595373"/>
    </source>
</evidence>
<dbReference type="InterPro" id="IPR039672">
    <property type="entry name" value="MFS_2"/>
</dbReference>
<keyword evidence="2" id="KW-0472">Membrane</keyword>
<feature type="transmembrane region" description="Helical" evidence="2">
    <location>
        <begin position="342"/>
        <end position="366"/>
    </location>
</feature>
<dbReference type="PANTHER" id="PTHR11328">
    <property type="entry name" value="MAJOR FACILITATOR SUPERFAMILY DOMAIN-CONTAINING PROTEIN"/>
    <property type="match status" value="1"/>
</dbReference>
<name>A0A9Q6KAY4_HISSO</name>
<sequence length="471" mass="52735">MSSTQRPFGLKDKLAYMAGDIANDLSFMMSAFFLMLFYTNVLQIEGYVVGLLFLVSRFIDAFTDIGMGRLVDTIKPFKEGRFRGLIRRATPFICISGFLLFLHIVKDWSYTAKLVYITVTYIVWGSLAYTAVNIPYGSMASVITTKADERAGLSIFRTVGANIAVLFISFVIPLIIYKEVEGKQVIIPEMFTYIMGAFMICAFILYQICWRFSVERVQLPEKEGRRHNKSHNKSDCLDDVKAIFSSLFSNSALLIFILIAIILLLATLIIGTMNPYLYVDYFNSKLALSFGGILGAVTTFMVAPFAQNIVKKYGKKESASVGLLITAVIYSVLFFVKITNVWLFIIVALIATLGLSYFQIIIWAFITDIIDNQFIKTGRREDGTIYAVYSFARKIGQALAGGLGGFALSYIGYSAKIPQQPQEVLESIYNFATGVPALACILIFLLLKYVYPLSKEKVDENASILEQKITQ</sequence>
<evidence type="ECO:0000313" key="5">
    <source>
        <dbReference type="Proteomes" id="UP000297565"/>
    </source>
</evidence>
<reference evidence="3 6" key="2">
    <citation type="submission" date="2020-12" db="EMBL/GenBank/DDBJ databases">
        <title>ASc-MMNZ-VFA-070.</title>
        <authorList>
            <person name="Schryvers A."/>
            <person name="Mostafa Nazari M."/>
            <person name="Farshchi Andisi V."/>
            <person name="Timsit E."/>
            <person name="Walter Morck D."/>
        </authorList>
    </citation>
    <scope>NUCLEOTIDE SEQUENCE [LARGE SCALE GENOMIC DNA]</scope>
    <source>
        <strain evidence="3 6">ASc-MMNZ-VFA-070</strain>
    </source>
</reference>
<comment type="similarity">
    <text evidence="1">Belongs to the sodium:galactoside symporter (TC 2.A.2) family.</text>
</comment>
<dbReference type="NCBIfam" id="TIGR00792">
    <property type="entry name" value="gph"/>
    <property type="match status" value="1"/>
</dbReference>
<dbReference type="Proteomes" id="UP000595373">
    <property type="component" value="Chromosome"/>
</dbReference>
<feature type="transmembrane region" description="Helical" evidence="2">
    <location>
        <begin position="155"/>
        <end position="178"/>
    </location>
</feature>